<dbReference type="SMART" id="SM00028">
    <property type="entry name" value="TPR"/>
    <property type="match status" value="3"/>
</dbReference>
<feature type="repeat" description="TPR" evidence="3">
    <location>
        <begin position="200"/>
        <end position="233"/>
    </location>
</feature>
<keyword evidence="1" id="KW-0677">Repeat</keyword>
<dbReference type="Pfam" id="PF13432">
    <property type="entry name" value="TPR_16"/>
    <property type="match status" value="1"/>
</dbReference>
<gene>
    <name evidence="4" type="ORF">A2290_00925</name>
</gene>
<accession>A0A1F4S335</accession>
<reference evidence="4 5" key="1">
    <citation type="journal article" date="2016" name="Nat. Commun.">
        <title>Thousands of microbial genomes shed light on interconnected biogeochemical processes in an aquifer system.</title>
        <authorList>
            <person name="Anantharaman K."/>
            <person name="Brown C.T."/>
            <person name="Hug L.A."/>
            <person name="Sharon I."/>
            <person name="Castelle C.J."/>
            <person name="Probst A.J."/>
            <person name="Thomas B.C."/>
            <person name="Singh A."/>
            <person name="Wilkins M.J."/>
            <person name="Karaoz U."/>
            <person name="Brodie E.L."/>
            <person name="Williams K.H."/>
            <person name="Hubbard S.S."/>
            <person name="Banfield J.F."/>
        </authorList>
    </citation>
    <scope>NUCLEOTIDE SEQUENCE [LARGE SCALE GENOMIC DNA]</scope>
</reference>
<dbReference type="Proteomes" id="UP000177905">
    <property type="component" value="Unassembled WGS sequence"/>
</dbReference>
<protein>
    <submittedName>
        <fullName evidence="4">Uncharacterized protein</fullName>
    </submittedName>
</protein>
<comment type="caution">
    <text evidence="4">The sequence shown here is derived from an EMBL/GenBank/DDBJ whole genome shotgun (WGS) entry which is preliminary data.</text>
</comment>
<dbReference type="SUPFAM" id="SSF48452">
    <property type="entry name" value="TPR-like"/>
    <property type="match status" value="1"/>
</dbReference>
<dbReference type="PANTHER" id="PTHR44943">
    <property type="entry name" value="CELLULOSE SYNTHASE OPERON PROTEIN C"/>
    <property type="match status" value="1"/>
</dbReference>
<dbReference type="EMBL" id="MEUA01000029">
    <property type="protein sequence ID" value="OGC14842.1"/>
    <property type="molecule type" value="Genomic_DNA"/>
</dbReference>
<evidence type="ECO:0000256" key="2">
    <source>
        <dbReference type="ARBA" id="ARBA00022803"/>
    </source>
</evidence>
<evidence type="ECO:0000313" key="4">
    <source>
        <dbReference type="EMBL" id="OGC14842.1"/>
    </source>
</evidence>
<evidence type="ECO:0000256" key="1">
    <source>
        <dbReference type="ARBA" id="ARBA00022737"/>
    </source>
</evidence>
<sequence>MKVAVNSFLPARPLKPVVVQRGKEVLSLAEGHYRKADVILRSGFTGQPVIREAMRHLDRALELFPDAAEIWEARGYAFSLLGEEENSRLSSAQGSFIKGLKFREQESYPSAIFWLNSAINHDPEFVAAFQAKVEILEYLRIKGHDIAFDELYKCYDSILDLVPGDSDTLYNKGVCLISENKFDDAAECFKKIEVNSFLYWRAQLNLGGMFFLQGDLDHAEEVFKRVLNASEADEEGRRSAELNLETIKISREEGIHVFTPDEIRLEHHFLI</sequence>
<proteinExistence type="predicted"/>
<dbReference type="PROSITE" id="PS50005">
    <property type="entry name" value="TPR"/>
    <property type="match status" value="1"/>
</dbReference>
<keyword evidence="2 3" id="KW-0802">TPR repeat</keyword>
<dbReference type="AlphaFoldDB" id="A0A1F4S335"/>
<name>A0A1F4S335_UNCSA</name>
<dbReference type="PANTHER" id="PTHR44943:SF4">
    <property type="entry name" value="TPR REPEAT-CONTAINING PROTEIN MJ0798"/>
    <property type="match status" value="1"/>
</dbReference>
<dbReference type="InterPro" id="IPR019734">
    <property type="entry name" value="TPR_rpt"/>
</dbReference>
<dbReference type="InterPro" id="IPR051685">
    <property type="entry name" value="Ycf3/AcsC/BcsC/TPR_MFPF"/>
</dbReference>
<evidence type="ECO:0000256" key="3">
    <source>
        <dbReference type="PROSITE-ProRule" id="PRU00339"/>
    </source>
</evidence>
<dbReference type="InterPro" id="IPR011990">
    <property type="entry name" value="TPR-like_helical_dom_sf"/>
</dbReference>
<evidence type="ECO:0000313" key="5">
    <source>
        <dbReference type="Proteomes" id="UP000177905"/>
    </source>
</evidence>
<dbReference type="Gene3D" id="1.25.40.10">
    <property type="entry name" value="Tetratricopeptide repeat domain"/>
    <property type="match status" value="1"/>
</dbReference>
<organism evidence="4 5">
    <name type="scientific">candidate division WOR-1 bacterium RIFOXYB2_FULL_36_35</name>
    <dbReference type="NCBI Taxonomy" id="1802578"/>
    <lineage>
        <taxon>Bacteria</taxon>
        <taxon>Bacillati</taxon>
        <taxon>Saganbacteria</taxon>
    </lineage>
</organism>